<protein>
    <recommendedName>
        <fullName evidence="3">SbsA Ig-like domain-containing protein</fullName>
    </recommendedName>
</protein>
<accession>A0A518D384</accession>
<dbReference type="Proteomes" id="UP000319342">
    <property type="component" value="Chromosome"/>
</dbReference>
<gene>
    <name evidence="4" type="ORF">Pla163_30750</name>
</gene>
<feature type="domain" description="SbsA Ig-like" evidence="3">
    <location>
        <begin position="83"/>
        <end position="191"/>
    </location>
</feature>
<evidence type="ECO:0000259" key="3">
    <source>
        <dbReference type="Pfam" id="PF13205"/>
    </source>
</evidence>
<reference evidence="4 5" key="1">
    <citation type="submission" date="2019-02" db="EMBL/GenBank/DDBJ databases">
        <title>Deep-cultivation of Planctomycetes and their phenomic and genomic characterization uncovers novel biology.</title>
        <authorList>
            <person name="Wiegand S."/>
            <person name="Jogler M."/>
            <person name="Boedeker C."/>
            <person name="Pinto D."/>
            <person name="Vollmers J."/>
            <person name="Rivas-Marin E."/>
            <person name="Kohn T."/>
            <person name="Peeters S.H."/>
            <person name="Heuer A."/>
            <person name="Rast P."/>
            <person name="Oberbeckmann S."/>
            <person name="Bunk B."/>
            <person name="Jeske O."/>
            <person name="Meyerdierks A."/>
            <person name="Storesund J.E."/>
            <person name="Kallscheuer N."/>
            <person name="Luecker S."/>
            <person name="Lage O.M."/>
            <person name="Pohl T."/>
            <person name="Merkel B.J."/>
            <person name="Hornburger P."/>
            <person name="Mueller R.-W."/>
            <person name="Bruemmer F."/>
            <person name="Labrenz M."/>
            <person name="Spormann A.M."/>
            <person name="Op den Camp H."/>
            <person name="Overmann J."/>
            <person name="Amann R."/>
            <person name="Jetten M.S.M."/>
            <person name="Mascher T."/>
            <person name="Medema M.H."/>
            <person name="Devos D.P."/>
            <person name="Kaster A.-K."/>
            <person name="Ovreas L."/>
            <person name="Rohde M."/>
            <person name="Galperin M.Y."/>
            <person name="Jogler C."/>
        </authorList>
    </citation>
    <scope>NUCLEOTIDE SEQUENCE [LARGE SCALE GENOMIC DNA]</scope>
    <source>
        <strain evidence="4 5">Pla163</strain>
    </source>
</reference>
<dbReference type="Pfam" id="PF13205">
    <property type="entry name" value="Big_5"/>
    <property type="match status" value="1"/>
</dbReference>
<dbReference type="AlphaFoldDB" id="A0A518D384"/>
<evidence type="ECO:0000313" key="5">
    <source>
        <dbReference type="Proteomes" id="UP000319342"/>
    </source>
</evidence>
<evidence type="ECO:0000313" key="4">
    <source>
        <dbReference type="EMBL" id="QDU85928.1"/>
    </source>
</evidence>
<sequence length="1040" mass="104960">MRSSTSSSPREGLRRPGSRRSAASRWSSVRGLGLLAGLALTLASCDSAACVFSVEGCSGTGAPSGALGAAAARPAAGNWILPTAPTLQQSLPSGGGIDPRSPVVLRFSESLAPTTVVGAFQLRTAEVGGTVVPLQTQTVLVGDGRMVVLVPTAPMPLSTAIQVVLLDTAEVTDLTGQSLPTNPGAVLTSFTVAAAQIDEPSVVATFPPDGAFDQSEVGEIVVVFDRDIDLDTVDDDSWVVQVDAADPVADPPANAAQGQAIFGVSQPIPRVWRWRATDAAGVALPLGREVDVDLTLSPTGFEIADDDANALPETTISYRTASVLAPSDIRLVSSPDDAIGIANLTPGSGNELVIEVDVDTAEDGDRLDLYFTGPNPNAPGELLALRRAFEFTDPGPIATAQVLRDGLDLTTSVAPLMARFGDGNVTIAATFTAGPITTTAVIFDSNAMLAGNQPARLDTVAPEILLLDRSVDVDTYVHDAGDVVFEGVASEALSGLEVTTTLGSSAVGARAFSNGTRFASEPIDIGVIPALNDPLPYSLVAFDAAGNASSVAVAGTLSLRGYVGDTALAPAGAGDPIQVEVFDALTLEPLAGAIVFGHAVPAGGGTPTFVDSAFSNSEGGATITSHVSTDEGTIVTVALAGYDMVSLHRFGSARLSVPLVPSGGSTAELRGSLTGSGATVQSSLVLGDLAYSDGRRGAGLAQPFTGSVCTVSPFGDTVATCPFGPQDVRAGRSGSVAAFNGVFDIAESSFVPTIFLSTFDVAFPVGPVAEAGTQTVPLAISQLLADPSQPPASGAIDFGPLVFDATAATGIDLGALVDDPLLAGEVRVWVEADIGGSAPAVPAGLGVSYDAGGGTWNLRGALIGSLSSQLDESFSASDRLSVAVEAEDTNGAIVGVRASLTELLLAGGTLTASGVPTVNSPAPGSDVGSGAFTVELENSLLDGAIGGTLGSGLYALRLEDSAGRGWTHYRPDVPDGDGDVVFSVPDPADAGAASLASGALTATGRAFAWIGFDPLGLYFTDLETEPALSATSPPLVLSIP</sequence>
<name>A0A518D384_9BACT</name>
<dbReference type="InterPro" id="IPR032812">
    <property type="entry name" value="SbsA_Ig"/>
</dbReference>
<dbReference type="OrthoDB" id="9806164at2"/>
<keyword evidence="5" id="KW-1185">Reference proteome</keyword>
<organism evidence="4 5">
    <name type="scientific">Rohdeia mirabilis</name>
    <dbReference type="NCBI Taxonomy" id="2528008"/>
    <lineage>
        <taxon>Bacteria</taxon>
        <taxon>Pseudomonadati</taxon>
        <taxon>Planctomycetota</taxon>
        <taxon>Planctomycetia</taxon>
        <taxon>Planctomycetia incertae sedis</taxon>
        <taxon>Rohdeia</taxon>
    </lineage>
</organism>
<proteinExistence type="predicted"/>
<evidence type="ECO:0000256" key="2">
    <source>
        <dbReference type="SAM" id="MobiDB-lite"/>
    </source>
</evidence>
<dbReference type="EMBL" id="CP036290">
    <property type="protein sequence ID" value="QDU85928.1"/>
    <property type="molecule type" value="Genomic_DNA"/>
</dbReference>
<evidence type="ECO:0000256" key="1">
    <source>
        <dbReference type="ARBA" id="ARBA00022729"/>
    </source>
</evidence>
<keyword evidence="1" id="KW-0732">Signal</keyword>
<feature type="region of interest" description="Disordered" evidence="2">
    <location>
        <begin position="1"/>
        <end position="22"/>
    </location>
</feature>
<dbReference type="RefSeq" id="WP_145190207.1">
    <property type="nucleotide sequence ID" value="NZ_CP036290.1"/>
</dbReference>